<organism evidence="1 2">
    <name type="scientific">Coemansia furcata</name>
    <dbReference type="NCBI Taxonomy" id="417177"/>
    <lineage>
        <taxon>Eukaryota</taxon>
        <taxon>Fungi</taxon>
        <taxon>Fungi incertae sedis</taxon>
        <taxon>Zoopagomycota</taxon>
        <taxon>Kickxellomycotina</taxon>
        <taxon>Kickxellomycetes</taxon>
        <taxon>Kickxellales</taxon>
        <taxon>Kickxellaceae</taxon>
        <taxon>Coemansia</taxon>
    </lineage>
</organism>
<protein>
    <submittedName>
        <fullName evidence="1">Uncharacterized protein</fullName>
    </submittedName>
</protein>
<evidence type="ECO:0000313" key="1">
    <source>
        <dbReference type="EMBL" id="KAJ2810573.1"/>
    </source>
</evidence>
<reference evidence="1" key="1">
    <citation type="submission" date="2022-07" db="EMBL/GenBank/DDBJ databases">
        <title>Phylogenomic reconstructions and comparative analyses of Kickxellomycotina fungi.</title>
        <authorList>
            <person name="Reynolds N.K."/>
            <person name="Stajich J.E."/>
            <person name="Barry K."/>
            <person name="Grigoriev I.V."/>
            <person name="Crous P."/>
            <person name="Smith M.E."/>
        </authorList>
    </citation>
    <scope>NUCLEOTIDE SEQUENCE</scope>
    <source>
        <strain evidence="1">CBS 102833</strain>
    </source>
</reference>
<sequence>MQRRKVGKAIPLGLGLKKRQPTQQSETVSTGGSTEPRRVDKPPASVFDDTAFVDDDDDAGYSDAKRDEELAMKEASDKKKRNLDLFLEEIKRDQEQREHKAQRRSHGDQTTEDQPSDDLASRSNSGVTSDGDDGVTTNLFIGNLPLQVDEQALCLAFAKYGPIASLKIMWPRTPEEHSRSHNRAFVSYMDRECAAKAIRAMNGVEFHGGILRIAWGKRVPIPAIPVFVLNDSDQQKLPQTGRPFNAKRPVQAGGVFANTPSTVIGGRHDDGDDMMLEAHVERPLDQKLVRLIHWTVEHVIKHGPEFECLLISKTHGDARFLFLTDNKLSEHAYYRWRMYSLLNGDTKSMWRDQMFFMYDRGPIWIPPKIERGELRSDDVSARQAEALSSEAEEKAERLRDKLGRRARDRFERRVRRVCQPEYGVIAEAMAFAIEHAYAAKEVVDVVCSALLDASVSPADKL</sequence>
<proteinExistence type="predicted"/>
<accession>A0ACC1LJ67</accession>
<evidence type="ECO:0000313" key="2">
    <source>
        <dbReference type="Proteomes" id="UP001140096"/>
    </source>
</evidence>
<comment type="caution">
    <text evidence="1">The sequence shown here is derived from an EMBL/GenBank/DDBJ whole genome shotgun (WGS) entry which is preliminary data.</text>
</comment>
<dbReference type="Proteomes" id="UP001140096">
    <property type="component" value="Unassembled WGS sequence"/>
</dbReference>
<name>A0ACC1LJ67_9FUNG</name>
<gene>
    <name evidence="1" type="ORF">H4S07_002591</name>
</gene>
<dbReference type="EMBL" id="JANBUP010000674">
    <property type="protein sequence ID" value="KAJ2810573.1"/>
    <property type="molecule type" value="Genomic_DNA"/>
</dbReference>
<keyword evidence="2" id="KW-1185">Reference proteome</keyword>
<feature type="non-terminal residue" evidence="1">
    <location>
        <position position="461"/>
    </location>
</feature>